<dbReference type="Pfam" id="PF00447">
    <property type="entry name" value="HSF_DNA-bind"/>
    <property type="match status" value="1"/>
</dbReference>
<dbReference type="GO" id="GO:0005634">
    <property type="term" value="C:nucleus"/>
    <property type="evidence" value="ECO:0007669"/>
    <property type="project" value="UniProtKB-SubCell"/>
</dbReference>
<dbReference type="SMART" id="SM00415">
    <property type="entry name" value="HSF"/>
    <property type="match status" value="1"/>
</dbReference>
<dbReference type="PANTHER" id="PTHR10015:SF206">
    <property type="entry name" value="HSF-TYPE DNA-BINDING DOMAIN-CONTAINING PROTEIN"/>
    <property type="match status" value="1"/>
</dbReference>
<name>A0A397ATW6_APHAT</name>
<accession>A0A397ATW6</accession>
<evidence type="ECO:0000256" key="4">
    <source>
        <dbReference type="RuleBase" id="RU004020"/>
    </source>
</evidence>
<dbReference type="Proteomes" id="UP000265427">
    <property type="component" value="Unassembled WGS sequence"/>
</dbReference>
<comment type="caution">
    <text evidence="6">The sequence shown here is derived from an EMBL/GenBank/DDBJ whole genome shotgun (WGS) entry which is preliminary data.</text>
</comment>
<protein>
    <recommendedName>
        <fullName evidence="5">HSF-type DNA-binding domain-containing protein</fullName>
    </recommendedName>
</protein>
<evidence type="ECO:0000256" key="3">
    <source>
        <dbReference type="ARBA" id="ARBA00023242"/>
    </source>
</evidence>
<keyword evidence="2" id="KW-0238">DNA-binding</keyword>
<comment type="similarity">
    <text evidence="4">Belongs to the HSF family.</text>
</comment>
<dbReference type="AlphaFoldDB" id="A0A397ATW6"/>
<dbReference type="EMBL" id="QUSZ01005081">
    <property type="protein sequence ID" value="RHY11293.1"/>
    <property type="molecule type" value="Genomic_DNA"/>
</dbReference>
<organism evidence="6 7">
    <name type="scientific">Aphanomyces astaci</name>
    <name type="common">Crayfish plague agent</name>
    <dbReference type="NCBI Taxonomy" id="112090"/>
    <lineage>
        <taxon>Eukaryota</taxon>
        <taxon>Sar</taxon>
        <taxon>Stramenopiles</taxon>
        <taxon>Oomycota</taxon>
        <taxon>Saprolegniomycetes</taxon>
        <taxon>Saprolegniales</taxon>
        <taxon>Verrucalvaceae</taxon>
        <taxon>Aphanomyces</taxon>
    </lineage>
</organism>
<sequence>MNSPSITPGKAVPSNGVSIFIQRLVALLEAGPHDIVGWADDGQSFVIYQPTPFAANVLPVYYGHRKIPTFLRMLNFYGFHRCRSKHVEFSHLTFQRGNDAGQMMIRRRFKQELDNDDREIVEDIEETILGITRYLERERRLDDMVLREYLDVLLRTPQPSEQALLPSPPISSSYHSPCSTPRPTVATTCATPAFKMSTAVGQLPPAIFEFPSS</sequence>
<gene>
    <name evidence="6" type="ORF">DYB36_009254</name>
</gene>
<dbReference type="GO" id="GO:0003700">
    <property type="term" value="F:DNA-binding transcription factor activity"/>
    <property type="evidence" value="ECO:0007669"/>
    <property type="project" value="InterPro"/>
</dbReference>
<evidence type="ECO:0000313" key="7">
    <source>
        <dbReference type="Proteomes" id="UP000265427"/>
    </source>
</evidence>
<dbReference type="PANTHER" id="PTHR10015">
    <property type="entry name" value="HEAT SHOCK TRANSCRIPTION FACTOR"/>
    <property type="match status" value="1"/>
</dbReference>
<evidence type="ECO:0000313" key="6">
    <source>
        <dbReference type="EMBL" id="RHY11293.1"/>
    </source>
</evidence>
<evidence type="ECO:0000256" key="1">
    <source>
        <dbReference type="ARBA" id="ARBA00004123"/>
    </source>
</evidence>
<dbReference type="InterPro" id="IPR000232">
    <property type="entry name" value="HSF_DNA-bd"/>
</dbReference>
<evidence type="ECO:0000259" key="5">
    <source>
        <dbReference type="SMART" id="SM00415"/>
    </source>
</evidence>
<dbReference type="SUPFAM" id="SSF46785">
    <property type="entry name" value="Winged helix' DNA-binding domain"/>
    <property type="match status" value="1"/>
</dbReference>
<keyword evidence="3" id="KW-0539">Nucleus</keyword>
<proteinExistence type="inferred from homology"/>
<comment type="subcellular location">
    <subcellularLocation>
        <location evidence="1">Nucleus</location>
    </subcellularLocation>
</comment>
<dbReference type="InterPro" id="IPR036388">
    <property type="entry name" value="WH-like_DNA-bd_sf"/>
</dbReference>
<dbReference type="VEuPathDB" id="FungiDB:H257_14960"/>
<dbReference type="GO" id="GO:0043565">
    <property type="term" value="F:sequence-specific DNA binding"/>
    <property type="evidence" value="ECO:0007669"/>
    <property type="project" value="InterPro"/>
</dbReference>
<dbReference type="InterPro" id="IPR036390">
    <property type="entry name" value="WH_DNA-bd_sf"/>
</dbReference>
<reference evidence="6 7" key="1">
    <citation type="submission" date="2018-08" db="EMBL/GenBank/DDBJ databases">
        <title>Aphanomyces genome sequencing and annotation.</title>
        <authorList>
            <person name="Minardi D."/>
            <person name="Oidtmann B."/>
            <person name="Van Der Giezen M."/>
            <person name="Studholme D.J."/>
        </authorList>
    </citation>
    <scope>NUCLEOTIDE SEQUENCE [LARGE SCALE GENOMIC DNA]</scope>
    <source>
        <strain evidence="6 7">Kv</strain>
    </source>
</reference>
<feature type="domain" description="HSF-type DNA-binding" evidence="5">
    <location>
        <begin position="16"/>
        <end position="108"/>
    </location>
</feature>
<evidence type="ECO:0000256" key="2">
    <source>
        <dbReference type="ARBA" id="ARBA00023125"/>
    </source>
</evidence>
<dbReference type="Gene3D" id="1.10.10.10">
    <property type="entry name" value="Winged helix-like DNA-binding domain superfamily/Winged helix DNA-binding domain"/>
    <property type="match status" value="1"/>
</dbReference>